<evidence type="ECO:0000313" key="14">
    <source>
        <dbReference type="Proteomes" id="UP000310636"/>
    </source>
</evidence>
<keyword evidence="5 9" id="KW-0784">Thiamine biosynthesis</keyword>
<evidence type="ECO:0000256" key="9">
    <source>
        <dbReference type="HAMAP-Rule" id="MF_00097"/>
    </source>
</evidence>
<feature type="binding site" evidence="9">
    <location>
        <position position="71"/>
    </location>
    <ligand>
        <name>4-amino-2-methyl-5-(diphosphooxymethyl)pyrimidine</name>
        <dbReference type="ChEBI" id="CHEBI:57841"/>
    </ligand>
</feature>
<dbReference type="GO" id="GO:0000287">
    <property type="term" value="F:magnesium ion binding"/>
    <property type="evidence" value="ECO:0007669"/>
    <property type="project" value="UniProtKB-UniRule"/>
</dbReference>
<feature type="domain" description="Thiamine phosphate synthase/TenI" evidence="12">
    <location>
        <begin position="9"/>
        <end position="189"/>
    </location>
</feature>
<comment type="catalytic activity">
    <reaction evidence="7 9 10">
        <text>2-(2-carboxy-4-methylthiazol-5-yl)ethyl phosphate + 4-amino-2-methyl-5-(diphosphooxymethyl)pyrimidine + 2 H(+) = thiamine phosphate + CO2 + diphosphate</text>
        <dbReference type="Rhea" id="RHEA:47848"/>
        <dbReference type="ChEBI" id="CHEBI:15378"/>
        <dbReference type="ChEBI" id="CHEBI:16526"/>
        <dbReference type="ChEBI" id="CHEBI:33019"/>
        <dbReference type="ChEBI" id="CHEBI:37575"/>
        <dbReference type="ChEBI" id="CHEBI:57841"/>
        <dbReference type="ChEBI" id="CHEBI:62890"/>
        <dbReference type="EC" id="2.5.1.3"/>
    </reaction>
</comment>
<dbReference type="NCBIfam" id="TIGR01683">
    <property type="entry name" value="thiS"/>
    <property type="match status" value="1"/>
</dbReference>
<evidence type="ECO:0000256" key="8">
    <source>
        <dbReference type="ARBA" id="ARBA00047883"/>
    </source>
</evidence>
<dbReference type="InterPro" id="IPR036206">
    <property type="entry name" value="ThiamineP_synth_sf"/>
</dbReference>
<dbReference type="SUPFAM" id="SSF54285">
    <property type="entry name" value="MoaD/ThiS"/>
    <property type="match status" value="1"/>
</dbReference>
<dbReference type="AlphaFoldDB" id="A0A4S4BNX5"/>
<organism evidence="13 14">
    <name type="scientific">Cohnella fermenti</name>
    <dbReference type="NCBI Taxonomy" id="2565925"/>
    <lineage>
        <taxon>Bacteria</taxon>
        <taxon>Bacillati</taxon>
        <taxon>Bacillota</taxon>
        <taxon>Bacilli</taxon>
        <taxon>Bacillales</taxon>
        <taxon>Paenibacillaceae</taxon>
        <taxon>Cohnella</taxon>
    </lineage>
</organism>
<dbReference type="InterPro" id="IPR003749">
    <property type="entry name" value="ThiS/MoaD-like"/>
</dbReference>
<comment type="function">
    <text evidence="9">Condenses 4-methyl-5-(beta-hydroxyethyl)thiazole monophosphate (THZ-P) and 2-methyl-4-amino-5-hydroxymethyl pyrimidine pyrophosphate (HMP-PP) to form thiamine monophosphate (TMP).</text>
</comment>
<dbReference type="PANTHER" id="PTHR20857:SF15">
    <property type="entry name" value="THIAMINE-PHOSPHATE SYNTHASE"/>
    <property type="match status" value="1"/>
</dbReference>
<dbReference type="FunFam" id="3.20.20.70:FF:000096">
    <property type="entry name" value="Thiamine-phosphate synthase"/>
    <property type="match status" value="1"/>
</dbReference>
<keyword evidence="2 9" id="KW-0808">Transferase</keyword>
<protein>
    <recommendedName>
        <fullName evidence="9">Thiamine-phosphate synthase</fullName>
        <shortName evidence="9">TP synthase</shortName>
        <shortName evidence="9">TPS</shortName>
        <ecNumber evidence="9">2.5.1.3</ecNumber>
    </recommendedName>
    <alternativeName>
        <fullName evidence="9">Thiamine-phosphate pyrophosphorylase</fullName>
        <shortName evidence="9">TMP pyrophosphorylase</shortName>
        <shortName evidence="9">TMP-PPase</shortName>
    </alternativeName>
</protein>
<dbReference type="RefSeq" id="WP_136371564.1">
    <property type="nucleotide sequence ID" value="NZ_SSOB01000027.1"/>
</dbReference>
<gene>
    <name evidence="9 13" type="primary">thiE</name>
    <name evidence="13" type="ORF">E6C55_19855</name>
</gene>
<comment type="similarity">
    <text evidence="9 10">Belongs to the thiamine-phosphate synthase family.</text>
</comment>
<evidence type="ECO:0000256" key="6">
    <source>
        <dbReference type="ARBA" id="ARBA00047334"/>
    </source>
</evidence>
<dbReference type="Pfam" id="PF02597">
    <property type="entry name" value="ThiS"/>
    <property type="match status" value="1"/>
</dbReference>
<feature type="binding site" evidence="9">
    <location>
        <position position="166"/>
    </location>
    <ligand>
        <name>2-[(2R,5Z)-2-carboxy-4-methylthiazol-5(2H)-ylidene]ethyl phosphate</name>
        <dbReference type="ChEBI" id="CHEBI:62899"/>
    </ligand>
</feature>
<dbReference type="GO" id="GO:0009228">
    <property type="term" value="P:thiamine biosynthetic process"/>
    <property type="evidence" value="ECO:0007669"/>
    <property type="project" value="UniProtKB-KW"/>
</dbReference>
<dbReference type="CDD" id="cd00564">
    <property type="entry name" value="TMP_TenI"/>
    <property type="match status" value="1"/>
</dbReference>
<accession>A0A4S4BNX5</accession>
<evidence type="ECO:0000256" key="4">
    <source>
        <dbReference type="ARBA" id="ARBA00022842"/>
    </source>
</evidence>
<evidence type="ECO:0000256" key="2">
    <source>
        <dbReference type="ARBA" id="ARBA00022679"/>
    </source>
</evidence>
<evidence type="ECO:0000256" key="10">
    <source>
        <dbReference type="RuleBase" id="RU003826"/>
    </source>
</evidence>
<dbReference type="OrthoDB" id="9812206at2"/>
<dbReference type="InterPro" id="IPR016155">
    <property type="entry name" value="Mopterin_synth/thiamin_S_b"/>
</dbReference>
<comment type="catalytic activity">
    <reaction evidence="8 9 10">
        <text>2-[(2R,5Z)-2-carboxy-4-methylthiazol-5(2H)-ylidene]ethyl phosphate + 4-amino-2-methyl-5-(diphosphooxymethyl)pyrimidine + 2 H(+) = thiamine phosphate + CO2 + diphosphate</text>
        <dbReference type="Rhea" id="RHEA:47844"/>
        <dbReference type="ChEBI" id="CHEBI:15378"/>
        <dbReference type="ChEBI" id="CHEBI:16526"/>
        <dbReference type="ChEBI" id="CHEBI:33019"/>
        <dbReference type="ChEBI" id="CHEBI:37575"/>
        <dbReference type="ChEBI" id="CHEBI:57841"/>
        <dbReference type="ChEBI" id="CHEBI:62899"/>
        <dbReference type="EC" id="2.5.1.3"/>
    </reaction>
</comment>
<keyword evidence="4 9" id="KW-0460">Magnesium</keyword>
<dbReference type="SUPFAM" id="SSF51391">
    <property type="entry name" value="Thiamin phosphate synthase"/>
    <property type="match status" value="1"/>
</dbReference>
<evidence type="ECO:0000313" key="13">
    <source>
        <dbReference type="EMBL" id="THF76037.1"/>
    </source>
</evidence>
<feature type="binding site" evidence="9">
    <location>
        <position position="110"/>
    </location>
    <ligand>
        <name>4-amino-2-methyl-5-(diphosphooxymethyl)pyrimidine</name>
        <dbReference type="ChEBI" id="CHEBI:57841"/>
    </ligand>
</feature>
<dbReference type="Pfam" id="PF02581">
    <property type="entry name" value="TMP-TENI"/>
    <property type="match status" value="1"/>
</dbReference>
<feature type="binding site" evidence="9">
    <location>
        <begin position="136"/>
        <end position="138"/>
    </location>
    <ligand>
        <name>2-[(2R,5Z)-2-carboxy-4-methylthiazol-5(2H)-ylidene]ethyl phosphate</name>
        <dbReference type="ChEBI" id="CHEBI:62899"/>
    </ligand>
</feature>
<dbReference type="CDD" id="cd00565">
    <property type="entry name" value="Ubl_ThiS"/>
    <property type="match status" value="1"/>
</dbReference>
<dbReference type="InterPro" id="IPR010035">
    <property type="entry name" value="Thi_S"/>
</dbReference>
<evidence type="ECO:0000256" key="1">
    <source>
        <dbReference type="ARBA" id="ARBA00005165"/>
    </source>
</evidence>
<evidence type="ECO:0000256" key="5">
    <source>
        <dbReference type="ARBA" id="ARBA00022977"/>
    </source>
</evidence>
<dbReference type="InterPro" id="IPR012675">
    <property type="entry name" value="Beta-grasp_dom_sf"/>
</dbReference>
<proteinExistence type="inferred from homology"/>
<comment type="caution">
    <text evidence="13">The sequence shown here is derived from an EMBL/GenBank/DDBJ whole genome shotgun (WGS) entry which is preliminary data.</text>
</comment>
<feature type="binding site" evidence="9">
    <location>
        <position position="72"/>
    </location>
    <ligand>
        <name>Mg(2+)</name>
        <dbReference type="ChEBI" id="CHEBI:18420"/>
    </ligand>
</feature>
<evidence type="ECO:0000259" key="12">
    <source>
        <dbReference type="Pfam" id="PF02581"/>
    </source>
</evidence>
<dbReference type="GO" id="GO:0004789">
    <property type="term" value="F:thiamine-phosphate diphosphorylase activity"/>
    <property type="evidence" value="ECO:0007669"/>
    <property type="project" value="UniProtKB-UniRule"/>
</dbReference>
<dbReference type="EC" id="2.5.1.3" evidence="9"/>
<feature type="binding site" evidence="9">
    <location>
        <position position="91"/>
    </location>
    <ligand>
        <name>Mg(2+)</name>
        <dbReference type="ChEBI" id="CHEBI:18420"/>
    </ligand>
</feature>
<dbReference type="NCBIfam" id="TIGR00693">
    <property type="entry name" value="thiE"/>
    <property type="match status" value="1"/>
</dbReference>
<name>A0A4S4BNX5_9BACL</name>
<feature type="binding site" evidence="9">
    <location>
        <begin position="39"/>
        <end position="43"/>
    </location>
    <ligand>
        <name>4-amino-2-methyl-5-(diphosphooxymethyl)pyrimidine</name>
        <dbReference type="ChEBI" id="CHEBI:57841"/>
    </ligand>
</feature>
<dbReference type="Proteomes" id="UP000310636">
    <property type="component" value="Unassembled WGS sequence"/>
</dbReference>
<feature type="binding site" evidence="9">
    <location>
        <position position="139"/>
    </location>
    <ligand>
        <name>4-amino-2-methyl-5-(diphosphooxymethyl)pyrimidine</name>
        <dbReference type="ChEBI" id="CHEBI:57841"/>
    </ligand>
</feature>
<comment type="cofactor">
    <cofactor evidence="9">
        <name>Mg(2+)</name>
        <dbReference type="ChEBI" id="CHEBI:18420"/>
    </cofactor>
    <text evidence="9">Binds 1 Mg(2+) ion per subunit.</text>
</comment>
<evidence type="ECO:0000256" key="3">
    <source>
        <dbReference type="ARBA" id="ARBA00022723"/>
    </source>
</evidence>
<keyword evidence="14" id="KW-1185">Reference proteome</keyword>
<dbReference type="InterPro" id="IPR034291">
    <property type="entry name" value="TMP_synthase"/>
</dbReference>
<dbReference type="EMBL" id="SSOB01000027">
    <property type="protein sequence ID" value="THF76037.1"/>
    <property type="molecule type" value="Genomic_DNA"/>
</dbReference>
<evidence type="ECO:0000256" key="7">
    <source>
        <dbReference type="ARBA" id="ARBA00047851"/>
    </source>
</evidence>
<evidence type="ECO:0000256" key="11">
    <source>
        <dbReference type="RuleBase" id="RU004253"/>
    </source>
</evidence>
<sequence>MSNVNRCKLYVITGETYHPGRELLEVMESAIAGGADVVQLRDKDAPVRELLEKARALRELTRKHGVPLIVNDHPEIALAADADGVHLGQEDAPIAAARELLGPDRIVGISTHSIAQARAAERAGADYIGVGPVYPTATKPGRAAVTTSFVAAAAAEIRIPFFAIGGIHPGNAAEVLAAGARRLCAVSAVVGSPDPGAACRELRSLIERSERAASLGEAAPLGEGVNPGQAREVKEVKEVKKVKQVNEVKQVKEVTVNGVRRTTEAATLLELAAEFGLADKNAVAERNGRVARKAIWPITPLAGGDRIEFVQFVGGG</sequence>
<dbReference type="InterPro" id="IPR022998">
    <property type="entry name" value="ThiamineP_synth_TenI"/>
</dbReference>
<dbReference type="Gene3D" id="3.10.20.30">
    <property type="match status" value="1"/>
</dbReference>
<comment type="pathway">
    <text evidence="1 9 11">Cofactor biosynthesis; thiamine diphosphate biosynthesis; thiamine phosphate from 4-amino-2-methyl-5-diphosphomethylpyrimidine and 4-methyl-5-(2-phosphoethyl)-thiazole: step 1/1.</text>
</comment>
<dbReference type="GO" id="GO:0005737">
    <property type="term" value="C:cytoplasm"/>
    <property type="evidence" value="ECO:0007669"/>
    <property type="project" value="TreeGrafter"/>
</dbReference>
<dbReference type="PANTHER" id="PTHR20857">
    <property type="entry name" value="THIAMINE-PHOSPHATE PYROPHOSPHORYLASE"/>
    <property type="match status" value="1"/>
</dbReference>
<feature type="binding site" evidence="9">
    <location>
        <begin position="186"/>
        <end position="187"/>
    </location>
    <ligand>
        <name>2-[(2R,5Z)-2-carboxy-4-methylthiazol-5(2H)-ylidene]ethyl phosphate</name>
        <dbReference type="ChEBI" id="CHEBI:62899"/>
    </ligand>
</feature>
<comment type="catalytic activity">
    <reaction evidence="6 9 10">
        <text>4-methyl-5-(2-phosphooxyethyl)-thiazole + 4-amino-2-methyl-5-(diphosphooxymethyl)pyrimidine + H(+) = thiamine phosphate + diphosphate</text>
        <dbReference type="Rhea" id="RHEA:22328"/>
        <dbReference type="ChEBI" id="CHEBI:15378"/>
        <dbReference type="ChEBI" id="CHEBI:33019"/>
        <dbReference type="ChEBI" id="CHEBI:37575"/>
        <dbReference type="ChEBI" id="CHEBI:57841"/>
        <dbReference type="ChEBI" id="CHEBI:58296"/>
        <dbReference type="EC" id="2.5.1.3"/>
    </reaction>
</comment>
<reference evidence="13 14" key="1">
    <citation type="submission" date="2019-04" db="EMBL/GenBank/DDBJ databases">
        <title>Cohnella sp. nov. isolated from preserved vegetables.</title>
        <authorList>
            <person name="Lin S.-Y."/>
            <person name="Hung M.-H."/>
            <person name="Young C.-C."/>
        </authorList>
    </citation>
    <scope>NUCLEOTIDE SEQUENCE [LARGE SCALE GENOMIC DNA]</scope>
    <source>
        <strain evidence="13 14">CC-MHH1044</strain>
    </source>
</reference>
<dbReference type="InterPro" id="IPR013785">
    <property type="entry name" value="Aldolase_TIM"/>
</dbReference>
<dbReference type="GO" id="GO:0009229">
    <property type="term" value="P:thiamine diphosphate biosynthetic process"/>
    <property type="evidence" value="ECO:0007669"/>
    <property type="project" value="UniProtKB-UniRule"/>
</dbReference>
<dbReference type="HAMAP" id="MF_00097">
    <property type="entry name" value="TMP_synthase"/>
    <property type="match status" value="1"/>
</dbReference>
<keyword evidence="3 9" id="KW-0479">Metal-binding</keyword>
<dbReference type="UniPathway" id="UPA00060">
    <property type="reaction ID" value="UER00141"/>
</dbReference>
<dbReference type="Gene3D" id="3.20.20.70">
    <property type="entry name" value="Aldolase class I"/>
    <property type="match status" value="1"/>
</dbReference>